<dbReference type="Proteomes" id="UP001301769">
    <property type="component" value="Unassembled WGS sequence"/>
</dbReference>
<dbReference type="InterPro" id="IPR000408">
    <property type="entry name" value="Reg_chr_condens"/>
</dbReference>
<dbReference type="SUPFAM" id="SSF50985">
    <property type="entry name" value="RCC1/BLIP-II"/>
    <property type="match status" value="1"/>
</dbReference>
<dbReference type="PANTHER" id="PTHR45982:SF1">
    <property type="entry name" value="REGULATOR OF CHROMOSOME CONDENSATION"/>
    <property type="match status" value="1"/>
</dbReference>
<keyword evidence="1" id="KW-0344">Guanine-nucleotide releasing factor</keyword>
<dbReference type="PRINTS" id="PR00633">
    <property type="entry name" value="RCCNDNSATION"/>
</dbReference>
<dbReference type="PROSITE" id="PS50012">
    <property type="entry name" value="RCC1_3"/>
    <property type="match status" value="7"/>
</dbReference>
<feature type="repeat" description="RCC1" evidence="3">
    <location>
        <begin position="478"/>
        <end position="532"/>
    </location>
</feature>
<dbReference type="InterPro" id="IPR058923">
    <property type="entry name" value="RCC1-like_dom"/>
</dbReference>
<dbReference type="Gene3D" id="2.130.10.30">
    <property type="entry name" value="Regulator of chromosome condensation 1/beta-lactamase-inhibitor protein II"/>
    <property type="match status" value="1"/>
</dbReference>
<reference evidence="6" key="2">
    <citation type="submission" date="2023-05" db="EMBL/GenBank/DDBJ databases">
        <authorList>
            <consortium name="Lawrence Berkeley National Laboratory"/>
            <person name="Steindorff A."/>
            <person name="Hensen N."/>
            <person name="Bonometti L."/>
            <person name="Westerberg I."/>
            <person name="Brannstrom I.O."/>
            <person name="Guillou S."/>
            <person name="Cros-Aarteil S."/>
            <person name="Calhoun S."/>
            <person name="Haridas S."/>
            <person name="Kuo A."/>
            <person name="Mondo S."/>
            <person name="Pangilinan J."/>
            <person name="Riley R."/>
            <person name="Labutti K."/>
            <person name="Andreopoulos B."/>
            <person name="Lipzen A."/>
            <person name="Chen C."/>
            <person name="Yanf M."/>
            <person name="Daum C."/>
            <person name="Ng V."/>
            <person name="Clum A."/>
            <person name="Ohm R."/>
            <person name="Martin F."/>
            <person name="Silar P."/>
            <person name="Natvig D."/>
            <person name="Lalanne C."/>
            <person name="Gautier V."/>
            <person name="Ament-Velasquez S.L."/>
            <person name="Kruys A."/>
            <person name="Hutchinson M.I."/>
            <person name="Powell A.J."/>
            <person name="Barry K."/>
            <person name="Miller A.N."/>
            <person name="Grigoriev I.V."/>
            <person name="Debuchy R."/>
            <person name="Gladieux P."/>
            <person name="Thoren M.H."/>
            <person name="Johannesson H."/>
        </authorList>
    </citation>
    <scope>NUCLEOTIDE SEQUENCE</scope>
    <source>
        <strain evidence="6">PSN293</strain>
    </source>
</reference>
<evidence type="ECO:0000256" key="1">
    <source>
        <dbReference type="ARBA" id="ARBA00022658"/>
    </source>
</evidence>
<comment type="caution">
    <text evidence="6">The sequence shown here is derived from an EMBL/GenBank/DDBJ whole genome shotgun (WGS) entry which is preliminary data.</text>
</comment>
<feature type="repeat" description="RCC1" evidence="3">
    <location>
        <begin position="348"/>
        <end position="406"/>
    </location>
</feature>
<feature type="repeat" description="RCC1" evidence="3">
    <location>
        <begin position="98"/>
        <end position="155"/>
    </location>
</feature>
<feature type="region of interest" description="Disordered" evidence="4">
    <location>
        <begin position="178"/>
        <end position="210"/>
    </location>
</feature>
<keyword evidence="7" id="KW-1185">Reference proteome</keyword>
<dbReference type="PROSITE" id="PS00626">
    <property type="entry name" value="RCC1_2"/>
    <property type="match status" value="2"/>
</dbReference>
<feature type="domain" description="RCC1-like" evidence="5">
    <location>
        <begin position="100"/>
        <end position="528"/>
    </location>
</feature>
<evidence type="ECO:0000313" key="6">
    <source>
        <dbReference type="EMBL" id="KAK4220142.1"/>
    </source>
</evidence>
<keyword evidence="2" id="KW-0677">Repeat</keyword>
<dbReference type="InterPro" id="IPR051553">
    <property type="entry name" value="Ran_GTPase-activating"/>
</dbReference>
<dbReference type="GO" id="GO:0005737">
    <property type="term" value="C:cytoplasm"/>
    <property type="evidence" value="ECO:0007669"/>
    <property type="project" value="TreeGrafter"/>
</dbReference>
<feature type="repeat" description="RCC1" evidence="3">
    <location>
        <begin position="407"/>
        <end position="477"/>
    </location>
</feature>
<feature type="repeat" description="RCC1" evidence="3">
    <location>
        <begin position="295"/>
        <end position="347"/>
    </location>
</feature>
<proteinExistence type="predicted"/>
<dbReference type="InterPro" id="IPR009091">
    <property type="entry name" value="RCC1/BLIP-II"/>
</dbReference>
<accession>A0AAN6YNW0</accession>
<dbReference type="AlphaFoldDB" id="A0AAN6YNW0"/>
<feature type="region of interest" description="Disordered" evidence="4">
    <location>
        <begin position="1"/>
        <end position="103"/>
    </location>
</feature>
<dbReference type="GO" id="GO:0005085">
    <property type="term" value="F:guanyl-nucleotide exchange factor activity"/>
    <property type="evidence" value="ECO:0007669"/>
    <property type="project" value="TreeGrafter"/>
</dbReference>
<organism evidence="6 7">
    <name type="scientific">Rhypophila decipiens</name>
    <dbReference type="NCBI Taxonomy" id="261697"/>
    <lineage>
        <taxon>Eukaryota</taxon>
        <taxon>Fungi</taxon>
        <taxon>Dikarya</taxon>
        <taxon>Ascomycota</taxon>
        <taxon>Pezizomycotina</taxon>
        <taxon>Sordariomycetes</taxon>
        <taxon>Sordariomycetidae</taxon>
        <taxon>Sordariales</taxon>
        <taxon>Naviculisporaceae</taxon>
        <taxon>Rhypophila</taxon>
    </lineage>
</organism>
<gene>
    <name evidence="6" type="ORF">QBC37DRAFT_407955</name>
</gene>
<reference evidence="6" key="1">
    <citation type="journal article" date="2023" name="Mol. Phylogenet. Evol.">
        <title>Genome-scale phylogeny and comparative genomics of the fungal order Sordariales.</title>
        <authorList>
            <person name="Hensen N."/>
            <person name="Bonometti L."/>
            <person name="Westerberg I."/>
            <person name="Brannstrom I.O."/>
            <person name="Guillou S."/>
            <person name="Cros-Aarteil S."/>
            <person name="Calhoun S."/>
            <person name="Haridas S."/>
            <person name="Kuo A."/>
            <person name="Mondo S."/>
            <person name="Pangilinan J."/>
            <person name="Riley R."/>
            <person name="LaButti K."/>
            <person name="Andreopoulos B."/>
            <person name="Lipzen A."/>
            <person name="Chen C."/>
            <person name="Yan M."/>
            <person name="Daum C."/>
            <person name="Ng V."/>
            <person name="Clum A."/>
            <person name="Steindorff A."/>
            <person name="Ohm R.A."/>
            <person name="Martin F."/>
            <person name="Silar P."/>
            <person name="Natvig D.O."/>
            <person name="Lalanne C."/>
            <person name="Gautier V."/>
            <person name="Ament-Velasquez S.L."/>
            <person name="Kruys A."/>
            <person name="Hutchinson M.I."/>
            <person name="Powell A.J."/>
            <person name="Barry K."/>
            <person name="Miller A.N."/>
            <person name="Grigoriev I.V."/>
            <person name="Debuchy R."/>
            <person name="Gladieux P."/>
            <person name="Hiltunen Thoren M."/>
            <person name="Johannesson H."/>
        </authorList>
    </citation>
    <scope>NUCLEOTIDE SEQUENCE</scope>
    <source>
        <strain evidence="6">PSN293</strain>
    </source>
</reference>
<evidence type="ECO:0000313" key="7">
    <source>
        <dbReference type="Proteomes" id="UP001301769"/>
    </source>
</evidence>
<evidence type="ECO:0000256" key="4">
    <source>
        <dbReference type="SAM" id="MobiDB-lite"/>
    </source>
</evidence>
<feature type="compositionally biased region" description="Acidic residues" evidence="4">
    <location>
        <begin position="184"/>
        <end position="197"/>
    </location>
</feature>
<feature type="repeat" description="RCC1" evidence="3">
    <location>
        <begin position="236"/>
        <end position="294"/>
    </location>
</feature>
<dbReference type="PANTHER" id="PTHR45982">
    <property type="entry name" value="REGULATOR OF CHROMOSOME CONDENSATION"/>
    <property type="match status" value="1"/>
</dbReference>
<feature type="repeat" description="RCC1" evidence="3">
    <location>
        <begin position="156"/>
        <end position="235"/>
    </location>
</feature>
<sequence>MPRGRPPKPKVDKAEPSTTGRAAVGRKRKSPLDSSANAGPKKSRVDDEVVPKLRALKLQSSTLGAQVGDAASPRRRGRPPGGGQRSTFAPNETPSDSLGVYVFGDGDMGSLGLGPKGGEVPRPRLNPYLDPTKPDAFEVVQLSCGGLHMIALTKDNQILTWGVNDNCALGKDTTWDGERLRDMDDADDASSDDDETDLNPLESIPTRIPASSFPTGTRFTQVAAADNLSLALTDTGIVYAWGTFLNHDGKSTFSQSSATARPLEKQPTPVQVPILSSITSITCGANHCLALSSTGTLYAWGISDENRLGRRVSPRHTHESFTPHLVEIKNVTAIFSGSRHSFAIDAKDNVWSWGLNSYGQAGSNPEGAGSAGGVYLDRPRKIPSLCGKGVKFMAAGASHSAAITKNGECYLWGRMDCGQLGIEFTQQQLANDDLIRRGELRNEPRICLLPTRITVPGLESVASVACGIDHTIFVSQAGKAFSAGFGSRGQLGLGGEEDEVTVAKLINAKSVRDVKLVMAAAGGNFSVLCSLFKGDRAGTVEGRRAK</sequence>
<evidence type="ECO:0000259" key="5">
    <source>
        <dbReference type="Pfam" id="PF25390"/>
    </source>
</evidence>
<protein>
    <submittedName>
        <fullName evidence="6">Regulator of chromosome condensation 1/beta-lactamase-inhibitor protein II</fullName>
    </submittedName>
</protein>
<name>A0AAN6YNW0_9PEZI</name>
<evidence type="ECO:0000256" key="3">
    <source>
        <dbReference type="PROSITE-ProRule" id="PRU00235"/>
    </source>
</evidence>
<dbReference type="Pfam" id="PF25390">
    <property type="entry name" value="WD40_RLD"/>
    <property type="match status" value="1"/>
</dbReference>
<dbReference type="EMBL" id="MU858045">
    <property type="protein sequence ID" value="KAK4220142.1"/>
    <property type="molecule type" value="Genomic_DNA"/>
</dbReference>
<evidence type="ECO:0000256" key="2">
    <source>
        <dbReference type="ARBA" id="ARBA00022737"/>
    </source>
</evidence>
<feature type="compositionally biased region" description="Polar residues" evidence="4">
    <location>
        <begin position="85"/>
        <end position="96"/>
    </location>
</feature>